<dbReference type="KEGG" id="mru:mru_2074"/>
<dbReference type="InterPro" id="IPR027467">
    <property type="entry name" value="MopterinOxRdtase_cofactor_BS"/>
</dbReference>
<dbReference type="HOGENOM" id="CLU_039904_0_0_2"/>
<dbReference type="EC" id="1.2.1.2" evidence="8"/>
<name>D3E0V0_METRM</name>
<evidence type="ECO:0000256" key="4">
    <source>
        <dbReference type="ARBA" id="ARBA00023002"/>
    </source>
</evidence>
<dbReference type="AlphaFoldDB" id="D3E0V0"/>
<dbReference type="STRING" id="634498.mru_2074"/>
<keyword evidence="9" id="KW-1185">Reference proteome</keyword>
<evidence type="ECO:0000256" key="6">
    <source>
        <dbReference type="ARBA" id="ARBA00023014"/>
    </source>
</evidence>
<dbReference type="GO" id="GO:0003954">
    <property type="term" value="F:NADH dehydrogenase activity"/>
    <property type="evidence" value="ECO:0007669"/>
    <property type="project" value="TreeGrafter"/>
</dbReference>
<evidence type="ECO:0000256" key="2">
    <source>
        <dbReference type="ARBA" id="ARBA00022485"/>
    </source>
</evidence>
<dbReference type="RefSeq" id="WP_012956872.1">
    <property type="nucleotide sequence ID" value="NC_013790.1"/>
</dbReference>
<dbReference type="PANTHER" id="PTHR43105:SF14">
    <property type="entry name" value="FORMATE DEHYDROGENASE H"/>
    <property type="match status" value="1"/>
</dbReference>
<dbReference type="GO" id="GO:0016020">
    <property type="term" value="C:membrane"/>
    <property type="evidence" value="ECO:0007669"/>
    <property type="project" value="TreeGrafter"/>
</dbReference>
<dbReference type="eggNOG" id="arCOG04862">
    <property type="taxonomic scope" value="Archaea"/>
</dbReference>
<dbReference type="GO" id="GO:0022904">
    <property type="term" value="P:respiratory electron transport chain"/>
    <property type="evidence" value="ECO:0007669"/>
    <property type="project" value="TreeGrafter"/>
</dbReference>
<dbReference type="Gene3D" id="3.30.200.210">
    <property type="match status" value="1"/>
</dbReference>
<protein>
    <submittedName>
        <fullName evidence="8">Formate dehydrogenase alpha chain FdhA2</fullName>
        <ecNumber evidence="8">1.2.1.2</ecNumber>
    </submittedName>
</protein>
<sequence>MLEIKHTICPSCSVGCGLNIVSKDGAVVGTYPYKRHPINEGKNCSNGRGSILQFENKINAPSLVQNGELVESDADSIIAAIKKELDAIDASELAIICSDKNTNEEIDAIKKFAEDFGTDKIGFYGYNFPKFSGEIANYNDINNAKFILAIGDIYGENPLAARRIVLAKDKEAKFFNIDDVEKSITALNADEYIQFSDKATFADAIASVKGELNEEAVIVLNKIADAEDFKLVEDLASETGAKLLPILNGPNSKGAMDKIDPLTKDEIIDLIDGSKVLIVVNDNLLDYLSESDIKGKAFIANISNFEDEFTKFSNVVLPGKAWVEKEGTFTNAEGLTQSFAASADLGEGLSEIEIFEKLA</sequence>
<dbReference type="GeneID" id="8771753"/>
<dbReference type="OrthoDB" id="23466at2157"/>
<keyword evidence="3" id="KW-0479">Metal-binding</keyword>
<dbReference type="PROSITE" id="PS51669">
    <property type="entry name" value="4FE4S_MOW_BIS_MGD"/>
    <property type="match status" value="1"/>
</dbReference>
<dbReference type="PATRIC" id="fig|634498.28.peg.2076"/>
<evidence type="ECO:0000256" key="5">
    <source>
        <dbReference type="ARBA" id="ARBA00023004"/>
    </source>
</evidence>
<dbReference type="EMBL" id="CP001719">
    <property type="protein sequence ID" value="ADC47924.1"/>
    <property type="molecule type" value="Genomic_DNA"/>
</dbReference>
<keyword evidence="5" id="KW-0408">Iron</keyword>
<dbReference type="InterPro" id="IPR006656">
    <property type="entry name" value="Mopterin_OxRdtase"/>
</dbReference>
<dbReference type="Proteomes" id="UP000008680">
    <property type="component" value="Chromosome"/>
</dbReference>
<evidence type="ECO:0000259" key="7">
    <source>
        <dbReference type="PROSITE" id="PS51669"/>
    </source>
</evidence>
<dbReference type="GO" id="GO:0051539">
    <property type="term" value="F:4 iron, 4 sulfur cluster binding"/>
    <property type="evidence" value="ECO:0007669"/>
    <property type="project" value="UniProtKB-KW"/>
</dbReference>
<comment type="similarity">
    <text evidence="1">Belongs to the prokaryotic molybdopterin-containing oxidoreductase family.</text>
</comment>
<organism evidence="8 9">
    <name type="scientific">Methanobrevibacter ruminantium (strain ATCC 35063 / DSM 1093 / JCM 13430 / OCM 146 / M1)</name>
    <name type="common">Methanobacterium ruminantium</name>
    <dbReference type="NCBI Taxonomy" id="634498"/>
    <lineage>
        <taxon>Archaea</taxon>
        <taxon>Methanobacteriati</taxon>
        <taxon>Methanobacteriota</taxon>
        <taxon>Methanomada group</taxon>
        <taxon>Methanobacteria</taxon>
        <taxon>Methanobacteriales</taxon>
        <taxon>Methanobacteriaceae</taxon>
        <taxon>Methanobrevibacter</taxon>
    </lineage>
</organism>
<dbReference type="InterPro" id="IPR006963">
    <property type="entry name" value="Mopterin_OxRdtase_4Fe-4S_dom"/>
</dbReference>
<evidence type="ECO:0000313" key="8">
    <source>
        <dbReference type="EMBL" id="ADC47924.1"/>
    </source>
</evidence>
<dbReference type="PROSITE" id="PS00551">
    <property type="entry name" value="MOLYBDOPTERIN_PROK_1"/>
    <property type="match status" value="1"/>
</dbReference>
<evidence type="ECO:0000256" key="1">
    <source>
        <dbReference type="ARBA" id="ARBA00010312"/>
    </source>
</evidence>
<evidence type="ECO:0000313" key="9">
    <source>
        <dbReference type="Proteomes" id="UP000008680"/>
    </source>
</evidence>
<dbReference type="SUPFAM" id="SSF53706">
    <property type="entry name" value="Formate dehydrogenase/DMSO reductase, domains 1-3"/>
    <property type="match status" value="1"/>
</dbReference>
<dbReference type="CDD" id="cd00368">
    <property type="entry name" value="Molybdopterin-Binding"/>
    <property type="match status" value="1"/>
</dbReference>
<feature type="domain" description="4Fe-4S Mo/W bis-MGD-type" evidence="7">
    <location>
        <begin position="2"/>
        <end position="58"/>
    </location>
</feature>
<dbReference type="SMART" id="SM00926">
    <property type="entry name" value="Molybdop_Fe4S4"/>
    <property type="match status" value="1"/>
</dbReference>
<keyword evidence="2" id="KW-0004">4Fe-4S</keyword>
<gene>
    <name evidence="8" type="primary">fdhA2</name>
    <name evidence="8" type="ordered locus">mru_2074</name>
</gene>
<accession>D3E0V0</accession>
<proteinExistence type="inferred from homology"/>
<keyword evidence="4 8" id="KW-0560">Oxidoreductase</keyword>
<evidence type="ECO:0000256" key="3">
    <source>
        <dbReference type="ARBA" id="ARBA00022723"/>
    </source>
</evidence>
<dbReference type="Pfam" id="PF00384">
    <property type="entry name" value="Molybdopterin"/>
    <property type="match status" value="1"/>
</dbReference>
<reference evidence="8 9" key="1">
    <citation type="journal article" date="2010" name="PLoS ONE">
        <title>The genome sequence of the rumen methanogen Methanobrevibacter ruminantium reveals new possibilities for controlling ruminant methane emissions.</title>
        <authorList>
            <person name="Leahy S.C."/>
            <person name="Kelly W.J."/>
            <person name="Altermann E."/>
            <person name="Ronimus R.S."/>
            <person name="Yeoman C.J."/>
            <person name="Pacheco D.M."/>
            <person name="Li D."/>
            <person name="Kong Z."/>
            <person name="McTavish S."/>
            <person name="Sang C."/>
            <person name="Lambie S.C."/>
            <person name="Janssen P.H."/>
            <person name="Dey D."/>
            <person name="Attwood G.T."/>
        </authorList>
    </citation>
    <scope>NUCLEOTIDE SEQUENCE [LARGE SCALE GENOMIC DNA]</scope>
    <source>
        <strain evidence="9">ATCC 35063 / DSM 1093 / JCM 13430 / OCM 146 / M1</strain>
    </source>
</reference>
<keyword evidence="6" id="KW-0411">Iron-sulfur</keyword>
<dbReference type="GO" id="GO:0046872">
    <property type="term" value="F:metal ion binding"/>
    <property type="evidence" value="ECO:0007669"/>
    <property type="project" value="UniProtKB-KW"/>
</dbReference>
<dbReference type="InterPro" id="IPR050123">
    <property type="entry name" value="Prok_molybdopt-oxidoreductase"/>
</dbReference>
<dbReference type="Gene3D" id="3.40.50.740">
    <property type="match status" value="1"/>
</dbReference>
<dbReference type="PANTHER" id="PTHR43105">
    <property type="entry name" value="RESPIRATORY NITRATE REDUCTASE"/>
    <property type="match status" value="1"/>
</dbReference>